<feature type="disulfide bond" evidence="15">
    <location>
        <begin position="3674"/>
        <end position="3683"/>
    </location>
</feature>
<dbReference type="PROSITE" id="PS00022">
    <property type="entry name" value="EGF_1"/>
    <property type="match status" value="1"/>
</dbReference>
<dbReference type="InterPro" id="IPR052235">
    <property type="entry name" value="Nephronectin_domain"/>
</dbReference>
<dbReference type="PROSITE" id="PS01187">
    <property type="entry name" value="EGF_CA"/>
    <property type="match status" value="9"/>
</dbReference>
<feature type="domain" description="EGF-like" evidence="19">
    <location>
        <begin position="745"/>
        <end position="785"/>
    </location>
</feature>
<sequence>MALTPVPAFQGSGETVSIVQVDIDECAETLDDCHRTRGYCDNFEGGYDCYCISRYPRGNGRKYCVRDIIVYVSVRAIGYPFLPAYRDKTSNAFIGLRNWLLPMISSILQPIMYQPNIYYGVHSVDLNEVRDGSFVAIFEVNVTEPALPELEDLVVNVTKGGRLGNLTIQANRTTIGDVSLMVAIEQCFLGTHDCHDNATCTDTYFSWDCTCNPGFTGNGTWCDVVESEYISFKVLGLNLTLDYENSSSAAYQDLQNQLETLVADEVDGVVAVRVIDIRTPDTGVVLQVDFAESSRDEVRSNVFNAANDDRLGHLTVDGNATTWGDISVRSHYISFKILDLDPTKDYENKTSADYLELTELLEELVRNITGDILSAELFDMRRPEVIRVFFLIPFRLPDAGVIFQINTSVSDDVEDIKQAIFMEASDDELGPFTLEGNVTTFGPISLLVALPECTDGSNNCSTNADCVEEYLYFSCVCSNGFVFNGTDCEAVESNYISFKILDLDPTKDYENKTSADYLELTELLEELVRNITGDILSVELFDVRLPDAGVIFQINVTVSEVEDVQRSVFNEAADDQLGPFTLEGNATTFGPISLLVALPECTDGTNNCSTNAVCVEEYLYFSCVCSDGFVFNGTDCEAVESNYISFKILDLDPTNDYENKTSADYLELTELLEELVRNITGDILSVELFDVRLPDAGVIFKINHTASDTEDIKTSIFNEAEDNLLGPFTVEGNATTFGPISLLVALPECSDGTNNCSTNAVCVEEYLYFSCVCSEGFAFNGTDCEAVVPNYISFKVLDLDPIKDYRNKTSADYLELTALLEELVRNITGDILSVQLVDVRLPDAGVIFQINTTVSDVGEVRESIFNESADDVLGPFTVDGNATTFGPISLLVALPECTDGTNNCSTNAVCVEEYLYFSCVCALNESDCEAVESSYISFKILDLDPTKDYENKTSADYLELTELLEELVRNITGDILSVRLFDVRLPDAGVIFKINHTAPDTEDIKTSIFNEAEDNLFGPFTVEGNATTFGPISLLVALPECSDGTNNCSTNAVCVEEYLYFSCVCSDGFAFNGTDCEAVVPNYISFKVLDLDPTKDYSSKTSADYLELTALLEDLVRNITGDILSVQLVDVRIPDTGVIFQINTTASDVEDVKTSIFDEATDDELGPFTLDGNATTFGPISLLVALPECTDGSNNCSTNTVCVEEYLYFSCLCSDGFAFNGTECEAVESSHISFKILDLDPTKDYENKTSADYLELTALLEELVRNITGDILSVQLVDVRLPDSGVIFQINSTVSDVDNVKEYIFDEASDDELGPFTLDGNATTFGPISLLVALPECTDGTNNCSTNADCVEEYLYFSCVCSDGFAFNGTDCEPVESNYISFKILDLDPTKDYENKTSADYLELTELLEELVRNITGDILSVELFDVRLPDAGVIFQINTTISDTESVKEAIFEEATDDKLGGFTVEGNATTFGPISLLVALPECSDGSNNCSTNAVCVEKYLYFSCVCSDGFAYNGTDCEAVESSYISFKILNLDPTKDYENKTSLDYLELTDILEELVRNITGDILAVDLIDVRLPDAGVIFQLNTTRSDTDSVESAIFDEAADDRLGEFVLEGNATTFGPVSLLVALPECSDGTNNCSTNADCVEEYLYFSCVCSDGFVFNGTDCEAVESNYISFKVLDLDPNKDYENKTSPDYLDLQDILEELVANITGDILSVELFDVRLPDAGVIFQVNTTVSDVDDVKQAIFDESSDDRLGQFTLEGNDTTFGPISVESNYISFKILDLDPTKDYENKTSADYLELTELLEELVRNITGDILSVELFDVRLPDAGVIFQVNTTVSDAAEVEQKIFEEASDDRLGQFTLEGNATTSGDISLLVALPDCASNSTHNCSSDANCMEEYLYFSCECKDGYIGNGTYCEAVVSNYISFKILDLDPTKHYENKTSADYLELTELLEELVRNITGDILSVELFDVRLPDAGVIFQINTTAADTDSVKQDIFEETAEDTLGDFTVQGNATTFGPISLLVALPECDDASTNNCSSGADCQEEYLYFSCACKEGFTGNGTTCEDNDECSNGAADCDSNAVCTNIPGSYTCRCDSGFHGNGTFCKEVTNQYIAFRITDLDPTIDYNNTSSPDYQVLKNLLEELVGNISANIIGVELMDIRLPDAGVIFEINITDSYVNQVKSAVFAEGDDGTLGMFAVADNDTTFGDIYVDECALELDNCDDNAICDNTPGSFQCQCEDGYLGNGTVCKRIVTTYASFKMPNLQPVQDYKDENSTAYQALEDFLVSLVGNMSDEVTGVKLLDVRFPEGGVVLELRVTDNELADVYDAIVAEGLDGMVGPYTVEGNATTVGNISLPECNNTITNDCDPEATCVEEYLFYTCVCNHGYTGDGQQCTDIDECQLNLDNCHADADCTNLPGSFRCDCKDGFYGNGTHCEAIVANYASFKLLDLDPNIKYSDPTSPGYQQLKEQIQDLVRNISDAVVSAEVLEVRLPDGAVVLQVNMTVTQVDSVRRDILDTTTDGTLGDLPVDGNLTTFGDICNHSIFNFPLLVALPDCSSDTTNNCSSNATCKEEYFYFSCQCKDGFTGDGVSCQDIDECSLGLDDCHSNADCTNTVGSYTCTCSSGFTGNGTYCADGGWSLWSGWSNCSASCGVGTQERTRRCDSPPPQHGGRDCRGPDRQERPCFSGQCPPGFIDWCSDAEDRCGQVSHGGVCTLAGAGYTCSCQDGWQEVRSTYRTMFLRCEDVDECTTGQHDCNTTFSRCVNNLGNYTCACLPGFTQVEGTCEDINECTARGPRRCDRNAACTNLYGSFTCVCNDGYISRVQDGTGFPGQCKEKRLFPYGEAEGDLLLYNDSAATGEMVSPIIGVQHGIPLRNGKLCNSIYVTENGVLALNDRIFEHETGDKETYRNPEPLNDIFESNRTETCAVLAAFWANNRFTELEPGRNPKVWYHVYQHSNEPMFDKVDRAILSNFTTLPNYHSEFILVATWQDMAPPWRADASQFNTFQAVLATDHHHTFVLYRYEDAEMTWVPVYDEEHVQHHRYPARIGYVIRLPLYDVEDPNSGEWSRHAGEANAYRMERKVSPTTGRLGRVIYQLDDNDNSYVNPRRACQDWYEAEPDPQSFAADVIGTCPGWGGQAREERGRWEKITSDQETSSQCYQKIFPLRSGGNQECCYGDKSQLIDTLNRVHRGTTGFLHRYPKGNPNDQTTNHYKFDILPRRWCCEESGSDEYCKRYAAKRPVGTSARYRAIRIANAFGDPHFTTLDGKGFTFNGYGEYVLLMSTGDASHEFMLQARTAVAVSEGAQVSATVFSAVAVKQPTNDVQVYLSGDDTVRVIVDSTAVPLASIADSSYNQGVFPDGRLLAVYDDTDPTRVTGVLVTYTSGISVRVTAVNGLLTFVVGMIAEMEGKLTGLLGNSNGDTNDDFIQPDGSVITSATPSNPSERELFTYGKTWSLKNVAQHLNQDINSFSLFTSYPSDSNNNSPDSYGDENFVPMFFDAGQIFTDETLRQEAEDTCGAGSTECLYDIAVTGRLAVGNDTLQSDNTFLVSKEVLNNLPPVLVVPSELRVEAHMTYTLDISATDEGSEVTLSLEEGSEGSLVRTGPKTARFTWTPEHIHEVFIEFVAEDEQGARTEFIPEVTVCDCHNGGTCDYNNTIERVNGFAAAVCQCLPGFGGEHCEIDIDACEGNPCFPGVQCYDAAAPLQPGQRAYTCEQCPDGMVGNGETCEDINECLLASSDPGIHSCVNADCVNTPGSFSCVCHPGYQRDGDGHHCVDINECRNKDHNRCDPHHGVCVNEDGGYRCMCQPGHTTNDNGTTCTELDECAAGNSCEQICTDRVGFYECGCNNLFTLNADGRTCRPLVNCSSPSPCHPSPVGTCAGNITNGTRQEVCGCVTGYALQPDNSCQDIDECAMGIDQCDEHGDCVNTVGDYNCSCHAGYQLTNNHGKRHCDDVNECAVDDGGCSDICENTDGSYNCACPDGYNLGADRKTCEDLNECVLGTDDCSTQAECNNTIGGFTCHCRDGFEGDGTACGDIDECVQSDTVACQVGCSNTLGGYLCTCGTGFFLTSDQVSCQDLDECARNTDNCQQRCTNTVGSFVCACNPGYVLLSDRRTCQLQPTMSTVTVSSAVTTSLSTDRASTITTSATQPGVTSVFISPAVSRSTGVPPVVLPDEPECGTDCHVQARFLTIGNREQCVCNPGWKGNGTYCELDIDECVQSDTVACQVGCSNTLGGYLCTCGTGFFLTSDQVSCQDLDECARNTDNCQQRCTNTVGSFMCACDPGYVLQSDRRTCQLQPTTANGFNLRLRMKNISFVDELNNCSSQEFQDLWPIVFRRLDSYYRYHQNSRISDNYLYCNLQLFLNGSVIAYHTATFKEDSLLTRDDVAAALSQAISADTANTLGFDPASPGVQDDTGLLTRIFGVLGAFLLLLLMVCLCRYWFLVQKRSSKTRYYVPRDSVLGVDSDTSSTTDDMVQRVGPTIFVGRYLPRRGFTNELRRSPSATNPDAHDERLYNEIFGKNDTFKIQRPKWSYLPISGPASTMGSLM</sequence>
<dbReference type="GO" id="GO:0005509">
    <property type="term" value="F:calcium ion binding"/>
    <property type="evidence" value="ECO:0007669"/>
    <property type="project" value="InterPro"/>
</dbReference>
<evidence type="ECO:0000256" key="9">
    <source>
        <dbReference type="ARBA" id="ARBA00022737"/>
    </source>
</evidence>
<dbReference type="InterPro" id="IPR009030">
    <property type="entry name" value="Growth_fac_rcpt_cys_sf"/>
</dbReference>
<keyword evidence="5" id="KW-0272">Extracellular matrix</keyword>
<dbReference type="GO" id="GO:0048731">
    <property type="term" value="P:system development"/>
    <property type="evidence" value="ECO:0007669"/>
    <property type="project" value="UniProtKB-ARBA"/>
</dbReference>
<feature type="domain" description="EGF-like" evidence="19">
    <location>
        <begin position="2698"/>
        <end position="2739"/>
    </location>
</feature>
<feature type="domain" description="EGF-like" evidence="19">
    <location>
        <begin position="2071"/>
        <end position="2111"/>
    </location>
</feature>
<dbReference type="InterPro" id="IPR036383">
    <property type="entry name" value="TSP1_rpt_sf"/>
</dbReference>
<dbReference type="PROSITE" id="PS50856">
    <property type="entry name" value="AMOP"/>
    <property type="match status" value="1"/>
</dbReference>
<dbReference type="PROSITE" id="PS00010">
    <property type="entry name" value="ASX_HYDROXYL"/>
    <property type="match status" value="13"/>
</dbReference>
<feature type="region of interest" description="Disordered" evidence="16">
    <location>
        <begin position="2662"/>
        <end position="2684"/>
    </location>
</feature>
<dbReference type="FunFam" id="2.20.100.10:FF:000007">
    <property type="entry name" value="Thrombospondin 1"/>
    <property type="match status" value="1"/>
</dbReference>
<dbReference type="SMART" id="SM00209">
    <property type="entry name" value="TSP1"/>
    <property type="match status" value="1"/>
</dbReference>
<feature type="domain" description="EGF-like" evidence="19">
    <location>
        <begin position="4178"/>
        <end position="4215"/>
    </location>
</feature>
<feature type="transmembrane region" description="Helical" evidence="17">
    <location>
        <begin position="4425"/>
        <end position="4446"/>
    </location>
</feature>
<keyword evidence="10" id="KW-0106">Calcium</keyword>
<feature type="domain" description="EGF-like" evidence="19">
    <location>
        <begin position="4081"/>
        <end position="4121"/>
    </location>
</feature>
<dbReference type="CDD" id="cd00054">
    <property type="entry name" value="EGF_CA"/>
    <property type="match status" value="13"/>
</dbReference>
<dbReference type="Gene3D" id="2.20.100.10">
    <property type="entry name" value="Thrombospondin type-1 (TSP1) repeat"/>
    <property type="match status" value="1"/>
</dbReference>
<dbReference type="Pfam" id="PF12947">
    <property type="entry name" value="EGF_3"/>
    <property type="match status" value="5"/>
</dbReference>
<feature type="domain" description="SEA" evidence="18">
    <location>
        <begin position="4302"/>
        <end position="4422"/>
    </location>
</feature>
<dbReference type="SMART" id="SM00216">
    <property type="entry name" value="VWD"/>
    <property type="match status" value="1"/>
</dbReference>
<dbReference type="InParanoid" id="C3YSI6"/>
<dbReference type="Pfam" id="PF01390">
    <property type="entry name" value="SEA"/>
    <property type="match status" value="1"/>
</dbReference>
<comment type="caution">
    <text evidence="15">Lacks conserved residue(s) required for the propagation of feature annotation.</text>
</comment>
<dbReference type="InterPro" id="IPR005533">
    <property type="entry name" value="AMOP_dom"/>
</dbReference>
<evidence type="ECO:0000256" key="12">
    <source>
        <dbReference type="ARBA" id="ARBA00023136"/>
    </source>
</evidence>
<feature type="domain" description="EGF-like" evidence="19">
    <location>
        <begin position="1037"/>
        <end position="1077"/>
    </location>
</feature>
<dbReference type="PROSITE" id="PS50024">
    <property type="entry name" value="SEA"/>
    <property type="match status" value="2"/>
</dbReference>
<evidence type="ECO:0000259" key="21">
    <source>
        <dbReference type="PROSITE" id="PS51233"/>
    </source>
</evidence>
<dbReference type="PROSITE" id="PS51233">
    <property type="entry name" value="VWFD"/>
    <property type="match status" value="1"/>
</dbReference>
<evidence type="ECO:0000256" key="1">
    <source>
        <dbReference type="ARBA" id="ARBA00004479"/>
    </source>
</evidence>
<proteinExistence type="inferred from homology"/>
<feature type="domain" description="EGF-like" evidence="19">
    <location>
        <begin position="1481"/>
        <end position="1521"/>
    </location>
</feature>
<evidence type="ECO:0000256" key="3">
    <source>
        <dbReference type="ARBA" id="ARBA00006127"/>
    </source>
</evidence>
<feature type="domain" description="EGF-like" evidence="19">
    <location>
        <begin position="2557"/>
        <end position="2598"/>
    </location>
</feature>
<gene>
    <name evidence="22" type="ORF">BRAFLDRAFT_67738</name>
</gene>
<dbReference type="FunFam" id="2.10.25.10:FF:000240">
    <property type="entry name" value="Vitamin K-dependent protein S"/>
    <property type="match status" value="1"/>
</dbReference>
<dbReference type="InterPro" id="IPR049883">
    <property type="entry name" value="NOTCH1_EGF-like"/>
</dbReference>
<dbReference type="Pfam" id="PF06119">
    <property type="entry name" value="NIDO"/>
    <property type="match status" value="1"/>
</dbReference>
<dbReference type="FunFam" id="2.10.25.10:FF:000010">
    <property type="entry name" value="Pro-epidermal growth factor"/>
    <property type="match status" value="2"/>
</dbReference>
<dbReference type="InterPro" id="IPR024731">
    <property type="entry name" value="NELL2-like_EGF"/>
</dbReference>
<dbReference type="SUPFAM" id="SSF57184">
    <property type="entry name" value="Growth factor receptor domain"/>
    <property type="match status" value="8"/>
</dbReference>
<feature type="domain" description="EGF-like" evidence="19">
    <location>
        <begin position="3780"/>
        <end position="3824"/>
    </location>
</feature>
<keyword evidence="14" id="KW-0325">Glycoprotein</keyword>
<feature type="domain" description="EGF-like" evidence="19">
    <location>
        <begin position="3912"/>
        <end position="3950"/>
    </location>
</feature>
<feature type="domain" description="EGF-like" evidence="19">
    <location>
        <begin position="3957"/>
        <end position="3997"/>
    </location>
</feature>
<keyword evidence="4" id="KW-0964">Secreted</keyword>
<dbReference type="Pfam" id="PF07645">
    <property type="entry name" value="EGF_CA"/>
    <property type="match status" value="9"/>
</dbReference>
<dbReference type="FunFam" id="2.10.25.10:FF:000005">
    <property type="entry name" value="Fibrillin 2"/>
    <property type="match status" value="1"/>
</dbReference>
<feature type="domain" description="EGF-like" evidence="19">
    <location>
        <begin position="1333"/>
        <end position="1373"/>
    </location>
</feature>
<dbReference type="Pfam" id="PF12661">
    <property type="entry name" value="hEGF"/>
    <property type="match status" value="2"/>
</dbReference>
<comment type="subcellular location">
    <subcellularLocation>
        <location evidence="1">Membrane</location>
        <topology evidence="1">Single-pass type I membrane protein</topology>
    </subcellularLocation>
    <subcellularLocation>
        <location evidence="2">Secreted</location>
        <location evidence="2">Extracellular space</location>
        <location evidence="2">Extracellular matrix</location>
    </subcellularLocation>
</comment>
<evidence type="ECO:0000256" key="6">
    <source>
        <dbReference type="ARBA" id="ARBA00022536"/>
    </source>
</evidence>
<dbReference type="SMART" id="SM00179">
    <property type="entry name" value="EGF_CA"/>
    <property type="match status" value="31"/>
</dbReference>
<feature type="domain" description="EGF-like" evidence="19">
    <location>
        <begin position="1880"/>
        <end position="1921"/>
    </location>
</feature>
<feature type="domain" description="EGF-like" evidence="19">
    <location>
        <begin position="2401"/>
        <end position="2441"/>
    </location>
</feature>
<protein>
    <submittedName>
        <fullName evidence="22">Uncharacterized protein</fullName>
    </submittedName>
</protein>
<dbReference type="Pfam" id="PF23263">
    <property type="entry name" value="C8-3_MUC4"/>
    <property type="match status" value="1"/>
</dbReference>
<evidence type="ECO:0000259" key="18">
    <source>
        <dbReference type="PROSITE" id="PS50024"/>
    </source>
</evidence>
<feature type="domain" description="EGF-like" evidence="19">
    <location>
        <begin position="2599"/>
        <end position="2639"/>
    </location>
</feature>
<feature type="domain" description="EGF-like" evidence="19">
    <location>
        <begin position="2791"/>
        <end position="2830"/>
    </location>
</feature>
<feature type="domain" description="EGF-like" evidence="19">
    <location>
        <begin position="2215"/>
        <end position="2255"/>
    </location>
</feature>
<feature type="domain" description="AMOP" evidence="20">
    <location>
        <begin position="3107"/>
        <end position="3244"/>
    </location>
</feature>
<dbReference type="PROSITE" id="PS50026">
    <property type="entry name" value="EGF_3"/>
    <property type="match status" value="28"/>
</dbReference>
<dbReference type="InterPro" id="IPR000884">
    <property type="entry name" value="TSP1_rpt"/>
</dbReference>
<dbReference type="GO" id="GO:0071944">
    <property type="term" value="C:cell periphery"/>
    <property type="evidence" value="ECO:0007669"/>
    <property type="project" value="UniProtKB-ARBA"/>
</dbReference>
<dbReference type="InterPro" id="IPR003886">
    <property type="entry name" value="NIDO_dom"/>
</dbReference>
<evidence type="ECO:0000259" key="19">
    <source>
        <dbReference type="PROSITE" id="PS50026"/>
    </source>
</evidence>
<feature type="domain" description="EGF-like" evidence="19">
    <location>
        <begin position="1185"/>
        <end position="1225"/>
    </location>
</feature>
<feature type="compositionally biased region" description="Basic and acidic residues" evidence="16">
    <location>
        <begin position="2675"/>
        <end position="2684"/>
    </location>
</feature>
<dbReference type="InterPro" id="IPR001846">
    <property type="entry name" value="VWF_type-D"/>
</dbReference>
<feature type="domain" description="SEA" evidence="18">
    <location>
        <begin position="224"/>
        <end position="328"/>
    </location>
</feature>
<dbReference type="FunFam" id="2.10.25.10:FF:000202">
    <property type="entry name" value="Multiple epidermal growth factor-like domains 8"/>
    <property type="match status" value="1"/>
</dbReference>
<dbReference type="InterPro" id="IPR056619">
    <property type="entry name" value="C8-3_MUC4"/>
</dbReference>
<dbReference type="CDD" id="cd00053">
    <property type="entry name" value="EGF"/>
    <property type="match status" value="1"/>
</dbReference>
<dbReference type="SMART" id="SM00539">
    <property type="entry name" value="NIDO"/>
    <property type="match status" value="1"/>
</dbReference>
<dbReference type="eggNOG" id="KOG1217">
    <property type="taxonomic scope" value="Eukaryota"/>
</dbReference>
<dbReference type="InterPro" id="IPR001881">
    <property type="entry name" value="EGF-like_Ca-bd_dom"/>
</dbReference>
<dbReference type="Pfam" id="PF12662">
    <property type="entry name" value="cEGF"/>
    <property type="match status" value="3"/>
</dbReference>
<dbReference type="SMART" id="SM00181">
    <property type="entry name" value="EGF"/>
    <property type="match status" value="35"/>
</dbReference>
<dbReference type="PROSITE" id="PS01186">
    <property type="entry name" value="EGF_2"/>
    <property type="match status" value="25"/>
</dbReference>
<dbReference type="SUPFAM" id="SSF57196">
    <property type="entry name" value="EGF/Laminin"/>
    <property type="match status" value="4"/>
</dbReference>
<feature type="domain" description="EGF-like" evidence="19">
    <location>
        <begin position="449"/>
        <end position="489"/>
    </location>
</feature>
<keyword evidence="13 15" id="KW-1015">Disulfide bond</keyword>
<evidence type="ECO:0000256" key="10">
    <source>
        <dbReference type="ARBA" id="ARBA00022837"/>
    </source>
</evidence>
<dbReference type="Pfam" id="PF00090">
    <property type="entry name" value="TSP_1"/>
    <property type="match status" value="1"/>
</dbReference>
<evidence type="ECO:0000259" key="20">
    <source>
        <dbReference type="PROSITE" id="PS50856"/>
    </source>
</evidence>
<feature type="domain" description="EGF-like" evidence="19">
    <location>
        <begin position="1629"/>
        <end position="1669"/>
    </location>
</feature>
<dbReference type="InterPro" id="IPR000082">
    <property type="entry name" value="SEA_dom"/>
</dbReference>
<feature type="domain" description="EGF-like" evidence="19">
    <location>
        <begin position="597"/>
        <end position="637"/>
    </location>
</feature>
<dbReference type="SMART" id="SM00723">
    <property type="entry name" value="AMOP"/>
    <property type="match status" value="1"/>
</dbReference>
<keyword evidence="9" id="KW-0677">Repeat</keyword>
<evidence type="ECO:0000256" key="2">
    <source>
        <dbReference type="ARBA" id="ARBA00004498"/>
    </source>
</evidence>
<keyword evidence="7 17" id="KW-0812">Transmembrane</keyword>
<dbReference type="GO" id="GO:0007160">
    <property type="term" value="P:cell-matrix adhesion"/>
    <property type="evidence" value="ECO:0007669"/>
    <property type="project" value="InterPro"/>
</dbReference>
<keyword evidence="11 17" id="KW-1133">Transmembrane helix</keyword>
<evidence type="ECO:0000256" key="17">
    <source>
        <dbReference type="SAM" id="Phobius"/>
    </source>
</evidence>
<dbReference type="InterPro" id="IPR036364">
    <property type="entry name" value="SEA_dom_sf"/>
</dbReference>
<evidence type="ECO:0000256" key="14">
    <source>
        <dbReference type="ARBA" id="ARBA00023180"/>
    </source>
</evidence>
<feature type="domain" description="EGF-like" evidence="19">
    <location>
        <begin position="2029"/>
        <end position="2070"/>
    </location>
</feature>
<evidence type="ECO:0000256" key="7">
    <source>
        <dbReference type="ARBA" id="ARBA00022692"/>
    </source>
</evidence>
<dbReference type="GO" id="GO:0048513">
    <property type="term" value="P:animal organ development"/>
    <property type="evidence" value="ECO:0007669"/>
    <property type="project" value="UniProtKB-ARBA"/>
</dbReference>
<evidence type="ECO:0000256" key="5">
    <source>
        <dbReference type="ARBA" id="ARBA00022530"/>
    </source>
</evidence>
<evidence type="ECO:0000256" key="16">
    <source>
        <dbReference type="SAM" id="MobiDB-lite"/>
    </source>
</evidence>
<dbReference type="PROSITE" id="PS50092">
    <property type="entry name" value="TSP1"/>
    <property type="match status" value="1"/>
</dbReference>
<dbReference type="InterPro" id="IPR026823">
    <property type="entry name" value="cEGF"/>
</dbReference>
<dbReference type="InterPro" id="IPR000152">
    <property type="entry name" value="EGF-type_Asp/Asn_hydroxyl_site"/>
</dbReference>
<feature type="domain" description="EGF-like" evidence="19">
    <location>
        <begin position="2749"/>
        <end position="2790"/>
    </location>
</feature>
<feature type="domain" description="EGF-like" evidence="19">
    <location>
        <begin position="3643"/>
        <end position="3684"/>
    </location>
</feature>
<dbReference type="GO" id="GO:0016020">
    <property type="term" value="C:membrane"/>
    <property type="evidence" value="ECO:0007669"/>
    <property type="project" value="UniProtKB-SubCell"/>
</dbReference>
<feature type="domain" description="EGF-like" evidence="19">
    <location>
        <begin position="4259"/>
        <end position="4299"/>
    </location>
</feature>
<organism>
    <name type="scientific">Branchiostoma floridae</name>
    <name type="common">Florida lancelet</name>
    <name type="synonym">Amphioxus</name>
    <dbReference type="NCBI Taxonomy" id="7739"/>
    <lineage>
        <taxon>Eukaryota</taxon>
        <taxon>Metazoa</taxon>
        <taxon>Chordata</taxon>
        <taxon>Cephalochordata</taxon>
        <taxon>Leptocardii</taxon>
        <taxon>Amphioxiformes</taxon>
        <taxon>Branchiostomatidae</taxon>
        <taxon>Branchiostoma</taxon>
    </lineage>
</organism>
<dbReference type="Gene3D" id="2.10.25.10">
    <property type="entry name" value="Laminin"/>
    <property type="match status" value="31"/>
</dbReference>
<dbReference type="PANTHER" id="PTHR24050:SF28">
    <property type="entry name" value="UROMODULIN-LIKE"/>
    <property type="match status" value="1"/>
</dbReference>
<feature type="domain" description="VWFD" evidence="21">
    <location>
        <begin position="3256"/>
        <end position="3466"/>
    </location>
</feature>
<dbReference type="SUPFAM" id="SSF82895">
    <property type="entry name" value="TSP-1 type 1 repeat"/>
    <property type="match status" value="1"/>
</dbReference>
<feature type="domain" description="EGF-like" evidence="19">
    <location>
        <begin position="2359"/>
        <end position="2400"/>
    </location>
</feature>
<keyword evidence="6 15" id="KW-0245">EGF-like domain</keyword>
<evidence type="ECO:0000256" key="4">
    <source>
        <dbReference type="ARBA" id="ARBA00022525"/>
    </source>
</evidence>
<evidence type="ECO:0000256" key="13">
    <source>
        <dbReference type="ARBA" id="ARBA00023157"/>
    </source>
</evidence>
<keyword evidence="8" id="KW-0732">Signal</keyword>
<dbReference type="SUPFAM" id="SSF82671">
    <property type="entry name" value="SEA domain"/>
    <property type="match status" value="1"/>
</dbReference>
<comment type="similarity">
    <text evidence="3">Belongs to the fibulin family.</text>
</comment>
<feature type="domain" description="EGF-like" evidence="19">
    <location>
        <begin position="3998"/>
        <end position="4038"/>
    </location>
</feature>
<dbReference type="InterPro" id="IPR000742">
    <property type="entry name" value="EGF"/>
</dbReference>
<feature type="domain" description="EGF-like" evidence="19">
    <location>
        <begin position="183"/>
        <end position="223"/>
    </location>
</feature>
<evidence type="ECO:0000313" key="22">
    <source>
        <dbReference type="EMBL" id="EEN56687.1"/>
    </source>
</evidence>
<evidence type="ECO:0000256" key="11">
    <source>
        <dbReference type="ARBA" id="ARBA00022989"/>
    </source>
</evidence>
<dbReference type="Pfam" id="PF00094">
    <property type="entry name" value="VWD"/>
    <property type="match status" value="1"/>
</dbReference>
<reference evidence="22" key="1">
    <citation type="journal article" date="2008" name="Nature">
        <title>The amphioxus genome and the evolution of the chordate karyotype.</title>
        <authorList>
            <consortium name="US DOE Joint Genome Institute (JGI-PGF)"/>
            <person name="Putnam N.H."/>
            <person name="Butts T."/>
            <person name="Ferrier D.E.K."/>
            <person name="Furlong R.F."/>
            <person name="Hellsten U."/>
            <person name="Kawashima T."/>
            <person name="Robinson-Rechavi M."/>
            <person name="Shoguchi E."/>
            <person name="Terry A."/>
            <person name="Yu J.-K."/>
            <person name="Benito-Gutierrez E.L."/>
            <person name="Dubchak I."/>
            <person name="Garcia-Fernandez J."/>
            <person name="Gibson-Brown J.J."/>
            <person name="Grigoriev I.V."/>
            <person name="Horton A.C."/>
            <person name="de Jong P.J."/>
            <person name="Jurka J."/>
            <person name="Kapitonov V.V."/>
            <person name="Kohara Y."/>
            <person name="Kuroki Y."/>
            <person name="Lindquist E."/>
            <person name="Lucas S."/>
            <person name="Osoegawa K."/>
            <person name="Pennacchio L.A."/>
            <person name="Salamov A.A."/>
            <person name="Satou Y."/>
            <person name="Sauka-Spengler T."/>
            <person name="Schmutz J."/>
            <person name="Shin-I T."/>
            <person name="Toyoda A."/>
            <person name="Bronner-Fraser M."/>
            <person name="Fujiyama A."/>
            <person name="Holland L.Z."/>
            <person name="Holland P.W.H."/>
            <person name="Satoh N."/>
            <person name="Rokhsar D.S."/>
        </authorList>
    </citation>
    <scope>NUCLEOTIDE SEQUENCE [LARGE SCALE GENOMIC DNA]</scope>
    <source>
        <strain evidence="22">S238N-H82</strain>
        <tissue evidence="22">Testes</tissue>
    </source>
</reference>
<dbReference type="Pfam" id="PF14670">
    <property type="entry name" value="FXa_inhibition"/>
    <property type="match status" value="1"/>
</dbReference>
<evidence type="ECO:0000256" key="8">
    <source>
        <dbReference type="ARBA" id="ARBA00022729"/>
    </source>
</evidence>
<dbReference type="EMBL" id="GG666549">
    <property type="protein sequence ID" value="EEN56687.1"/>
    <property type="molecule type" value="Genomic_DNA"/>
</dbReference>
<evidence type="ECO:0000256" key="15">
    <source>
        <dbReference type="PROSITE-ProRule" id="PRU00076"/>
    </source>
</evidence>
<dbReference type="InterPro" id="IPR013032">
    <property type="entry name" value="EGF-like_CS"/>
</dbReference>
<dbReference type="Gene3D" id="3.30.70.960">
    <property type="entry name" value="SEA domain"/>
    <property type="match status" value="1"/>
</dbReference>
<keyword evidence="12 17" id="KW-0472">Membrane</keyword>
<dbReference type="InterPro" id="IPR018097">
    <property type="entry name" value="EGF_Ca-bd_CS"/>
</dbReference>
<dbReference type="FunFam" id="2.10.25.10:FF:000038">
    <property type="entry name" value="Fibrillin 2"/>
    <property type="match status" value="6"/>
</dbReference>
<name>C3YSI6_BRAFL</name>
<dbReference type="PANTHER" id="PTHR24050">
    <property type="entry name" value="PA14 DOMAIN-CONTAINING PROTEIN"/>
    <property type="match status" value="1"/>
</dbReference>
<accession>C3YSI6</accession>